<comment type="caution">
    <text evidence="8">The sequence shown here is derived from an EMBL/GenBank/DDBJ whole genome shotgun (WGS) entry which is preliminary data.</text>
</comment>
<organism evidence="8 9">
    <name type="scientific">Planosporangium mesophilum</name>
    <dbReference type="NCBI Taxonomy" id="689768"/>
    <lineage>
        <taxon>Bacteria</taxon>
        <taxon>Bacillati</taxon>
        <taxon>Actinomycetota</taxon>
        <taxon>Actinomycetes</taxon>
        <taxon>Micromonosporales</taxon>
        <taxon>Micromonosporaceae</taxon>
        <taxon>Planosporangium</taxon>
    </lineage>
</organism>
<reference evidence="8" key="1">
    <citation type="submission" date="2021-01" db="EMBL/GenBank/DDBJ databases">
        <title>Whole genome shotgun sequence of Planosporangium mesophilum NBRC 109066.</title>
        <authorList>
            <person name="Komaki H."/>
            <person name="Tamura T."/>
        </authorList>
    </citation>
    <scope>NUCLEOTIDE SEQUENCE</scope>
    <source>
        <strain evidence="8">NBRC 109066</strain>
    </source>
</reference>
<dbReference type="RefSeq" id="WP_168117851.1">
    <property type="nucleotide sequence ID" value="NZ_BOON01000062.1"/>
</dbReference>
<dbReference type="AlphaFoldDB" id="A0A8J3X3G7"/>
<comment type="subcellular location">
    <subcellularLocation>
        <location evidence="1">Cell membrane</location>
        <topology evidence="1">Multi-pass membrane protein</topology>
    </subcellularLocation>
</comment>
<dbReference type="EMBL" id="BOON01000062">
    <property type="protein sequence ID" value="GII25971.1"/>
    <property type="molecule type" value="Genomic_DNA"/>
</dbReference>
<keyword evidence="2" id="KW-1003">Cell membrane</keyword>
<feature type="transmembrane region" description="Helical" evidence="7">
    <location>
        <begin position="94"/>
        <end position="112"/>
    </location>
</feature>
<keyword evidence="9" id="KW-1185">Reference proteome</keyword>
<evidence type="ECO:0000256" key="7">
    <source>
        <dbReference type="SAM" id="Phobius"/>
    </source>
</evidence>
<keyword evidence="4 7" id="KW-1133">Transmembrane helix</keyword>
<evidence type="ECO:0000313" key="9">
    <source>
        <dbReference type="Proteomes" id="UP000599074"/>
    </source>
</evidence>
<feature type="transmembrane region" description="Helical" evidence="7">
    <location>
        <begin position="329"/>
        <end position="346"/>
    </location>
</feature>
<feature type="transmembrane region" description="Helical" evidence="7">
    <location>
        <begin position="26"/>
        <end position="46"/>
    </location>
</feature>
<dbReference type="Pfam" id="PF02653">
    <property type="entry name" value="BPD_transp_2"/>
    <property type="match status" value="1"/>
</dbReference>
<evidence type="ECO:0000256" key="4">
    <source>
        <dbReference type="ARBA" id="ARBA00022989"/>
    </source>
</evidence>
<evidence type="ECO:0000256" key="3">
    <source>
        <dbReference type="ARBA" id="ARBA00022692"/>
    </source>
</evidence>
<proteinExistence type="predicted"/>
<accession>A0A8J3X3G7</accession>
<feature type="transmembrane region" description="Helical" evidence="7">
    <location>
        <begin position="246"/>
        <end position="264"/>
    </location>
</feature>
<evidence type="ECO:0000256" key="5">
    <source>
        <dbReference type="ARBA" id="ARBA00023136"/>
    </source>
</evidence>
<evidence type="ECO:0000256" key="6">
    <source>
        <dbReference type="SAM" id="MobiDB-lite"/>
    </source>
</evidence>
<evidence type="ECO:0000313" key="8">
    <source>
        <dbReference type="EMBL" id="GII25971.1"/>
    </source>
</evidence>
<gene>
    <name evidence="8" type="ORF">Pme01_55680</name>
</gene>
<feature type="transmembrane region" description="Helical" evidence="7">
    <location>
        <begin position="192"/>
        <end position="216"/>
    </location>
</feature>
<feature type="transmembrane region" description="Helical" evidence="7">
    <location>
        <begin position="66"/>
        <end position="87"/>
    </location>
</feature>
<dbReference type="Proteomes" id="UP000599074">
    <property type="component" value="Unassembled WGS sequence"/>
</dbReference>
<feature type="transmembrane region" description="Helical" evidence="7">
    <location>
        <begin position="118"/>
        <end position="138"/>
    </location>
</feature>
<evidence type="ECO:0000256" key="2">
    <source>
        <dbReference type="ARBA" id="ARBA00022475"/>
    </source>
</evidence>
<dbReference type="CDD" id="cd06579">
    <property type="entry name" value="TM_PBP1_transp_AraH_like"/>
    <property type="match status" value="1"/>
</dbReference>
<dbReference type="InterPro" id="IPR001851">
    <property type="entry name" value="ABC_transp_permease"/>
</dbReference>
<dbReference type="GO" id="GO:0022857">
    <property type="term" value="F:transmembrane transporter activity"/>
    <property type="evidence" value="ECO:0007669"/>
    <property type="project" value="InterPro"/>
</dbReference>
<keyword evidence="3 7" id="KW-0812">Transmembrane</keyword>
<name>A0A8J3X3G7_9ACTN</name>
<keyword evidence="5 7" id="KW-0472">Membrane</keyword>
<feature type="transmembrane region" description="Helical" evidence="7">
    <location>
        <begin position="150"/>
        <end position="172"/>
    </location>
</feature>
<protein>
    <submittedName>
        <fullName evidence="8">Ribose ABC transporter</fullName>
    </submittedName>
</protein>
<sequence>MSTSVVETAGRKTEASKPKAGRRLPVQGQQLALVVLIVLLAAGFVSRSPEFLSLSSIENLLRSASMFGIVGLGMTVVIIATGSLGGIDLSVGSMMALGGAIGAGLLGTAFSAANPVKLPAVLAVLIALAVTAILGAVSGSLISRLKLAPFAVTLGMMSVARGLTYLMIAWAIGSSNTAGVTFSDPLFDWFGLTNYGPVPAITVLFVVLAALIAFVLKATPFGRTLFVLGGNADNARLAGINVRRTVVIVFALSGLLAGLGGLILTGRLSSASPLAATGYELEVIMVAVIGGTSLSGGRGSILGTVLAAILVSEIDTGLDMMNVPSFNQYLIKGTILVLAVVLDKVYQARSSRKLAAASA</sequence>
<dbReference type="PANTHER" id="PTHR32196:SF72">
    <property type="entry name" value="RIBOSE IMPORT PERMEASE PROTEIN RBSC"/>
    <property type="match status" value="1"/>
</dbReference>
<evidence type="ECO:0000256" key="1">
    <source>
        <dbReference type="ARBA" id="ARBA00004651"/>
    </source>
</evidence>
<dbReference type="GO" id="GO:0005886">
    <property type="term" value="C:plasma membrane"/>
    <property type="evidence" value="ECO:0007669"/>
    <property type="project" value="UniProtKB-SubCell"/>
</dbReference>
<dbReference type="PANTHER" id="PTHR32196">
    <property type="entry name" value="ABC TRANSPORTER PERMEASE PROTEIN YPHD-RELATED-RELATED"/>
    <property type="match status" value="1"/>
</dbReference>
<feature type="region of interest" description="Disordered" evidence="6">
    <location>
        <begin position="1"/>
        <end position="21"/>
    </location>
</feature>